<reference evidence="1 2" key="1">
    <citation type="submission" date="2010-12" db="EMBL/GenBank/DDBJ databases">
        <title>Complete sequence of Bacillus cellulosilyticus DSM 2522.</title>
        <authorList>
            <consortium name="US DOE Joint Genome Institute"/>
            <person name="Lucas S."/>
            <person name="Copeland A."/>
            <person name="Lapidus A."/>
            <person name="Cheng J.-F."/>
            <person name="Bruce D."/>
            <person name="Goodwin L."/>
            <person name="Pitluck S."/>
            <person name="Chertkov O."/>
            <person name="Detter J.C."/>
            <person name="Han C."/>
            <person name="Tapia R."/>
            <person name="Land M."/>
            <person name="Hauser L."/>
            <person name="Jeffries C."/>
            <person name="Kyrpides N."/>
            <person name="Ivanova N."/>
            <person name="Mikhailova N."/>
            <person name="Brumm P."/>
            <person name="Mead D."/>
            <person name="Woyke T."/>
        </authorList>
    </citation>
    <scope>NUCLEOTIDE SEQUENCE [LARGE SCALE GENOMIC DNA]</scope>
    <source>
        <strain evidence="2">ATCC 21833 / DSM 2522 / FERM P-1141 / JCM 9156 / N-4</strain>
    </source>
</reference>
<evidence type="ECO:0000313" key="2">
    <source>
        <dbReference type="Proteomes" id="UP000001401"/>
    </source>
</evidence>
<dbReference type="STRING" id="649639.Bcell_3202"/>
<dbReference type="EMBL" id="CP002394">
    <property type="protein sequence ID" value="ADU31444.1"/>
    <property type="molecule type" value="Genomic_DNA"/>
</dbReference>
<proteinExistence type="predicted"/>
<accession>E6U0J9</accession>
<dbReference type="AlphaFoldDB" id="E6U0J9"/>
<sequence length="68" mass="8036">MMRTWVYSNQLTEREDICWKLPSLARHLPPLNFSTERVTTLLSADGNSPLYENEARQENVHVVFLFRN</sequence>
<protein>
    <submittedName>
        <fullName evidence="1">Uncharacterized protein</fullName>
    </submittedName>
</protein>
<gene>
    <name evidence="1" type="ordered locus">Bcell_3202</name>
</gene>
<dbReference type="Proteomes" id="UP000001401">
    <property type="component" value="Chromosome"/>
</dbReference>
<organism evidence="1 2">
    <name type="scientific">Evansella cellulosilytica (strain ATCC 21833 / DSM 2522 / FERM P-1141 / JCM 9156 / N-4)</name>
    <name type="common">Bacillus cellulosilyticus</name>
    <dbReference type="NCBI Taxonomy" id="649639"/>
    <lineage>
        <taxon>Bacteria</taxon>
        <taxon>Bacillati</taxon>
        <taxon>Bacillota</taxon>
        <taxon>Bacilli</taxon>
        <taxon>Bacillales</taxon>
        <taxon>Bacillaceae</taxon>
        <taxon>Evansella</taxon>
    </lineage>
</organism>
<dbReference type="KEGG" id="bco:Bcell_3202"/>
<dbReference type="HOGENOM" id="CLU_2785120_0_0_9"/>
<keyword evidence="2" id="KW-1185">Reference proteome</keyword>
<evidence type="ECO:0000313" key="1">
    <source>
        <dbReference type="EMBL" id="ADU31444.1"/>
    </source>
</evidence>
<name>E6U0J9_EVAC2</name>